<feature type="transmembrane region" description="Helical" evidence="1">
    <location>
        <begin position="55"/>
        <end position="76"/>
    </location>
</feature>
<evidence type="ECO:0008006" key="4">
    <source>
        <dbReference type="Google" id="ProtNLM"/>
    </source>
</evidence>
<accession>A0ABN8DPG0</accession>
<keyword evidence="1" id="KW-1133">Transmembrane helix</keyword>
<keyword evidence="3" id="KW-1185">Reference proteome</keyword>
<proteinExistence type="predicted"/>
<dbReference type="EMBL" id="CAKLDI010000001">
    <property type="protein sequence ID" value="CAH0532457.1"/>
    <property type="molecule type" value="Genomic_DNA"/>
</dbReference>
<keyword evidence="1" id="KW-0812">Transmembrane</keyword>
<dbReference type="Proteomes" id="UP000838672">
    <property type="component" value="Unassembled WGS sequence"/>
</dbReference>
<organism evidence="2 3">
    <name type="scientific">Vibrio stylophorae</name>
    <dbReference type="NCBI Taxonomy" id="659351"/>
    <lineage>
        <taxon>Bacteria</taxon>
        <taxon>Pseudomonadati</taxon>
        <taxon>Pseudomonadota</taxon>
        <taxon>Gammaproteobacteria</taxon>
        <taxon>Vibrionales</taxon>
        <taxon>Vibrionaceae</taxon>
        <taxon>Vibrio</taxon>
    </lineage>
</organism>
<comment type="caution">
    <text evidence="2">The sequence shown here is derived from an EMBL/GenBank/DDBJ whole genome shotgun (WGS) entry which is preliminary data.</text>
</comment>
<sequence length="203" mass="22572">MGLAPRIMELTHRPKARWRRSYQVAAGWGFAEATLFFIVPDVWLSYLAQKSYRHALVACFMALLGALLGGLLLYWLGSQSHMLPKALHGMDMIPAISSAQIKQVALDLEQQGVSAMLLGPLSGTPYKLYALQSAQAGIPLVLFLLISIPARLIRFVLVTSLCAMVTTGLRRLSQKRGTPIPVTWVLFGCWCLFYLLYFSLMPN</sequence>
<feature type="transmembrane region" description="Helical" evidence="1">
    <location>
        <begin position="181"/>
        <end position="200"/>
    </location>
</feature>
<gene>
    <name evidence="2" type="ORF">VST7929_00286</name>
</gene>
<evidence type="ECO:0000313" key="2">
    <source>
        <dbReference type="EMBL" id="CAH0532457.1"/>
    </source>
</evidence>
<evidence type="ECO:0000313" key="3">
    <source>
        <dbReference type="Proteomes" id="UP000838672"/>
    </source>
</evidence>
<keyword evidence="1" id="KW-0472">Membrane</keyword>
<name>A0ABN8DPG0_9VIBR</name>
<protein>
    <recommendedName>
        <fullName evidence="4">DedA family protein</fullName>
    </recommendedName>
</protein>
<reference evidence="2" key="1">
    <citation type="submission" date="2021-11" db="EMBL/GenBank/DDBJ databases">
        <authorList>
            <person name="Rodrigo-Torres L."/>
            <person name="Arahal R. D."/>
            <person name="Lucena T."/>
        </authorList>
    </citation>
    <scope>NUCLEOTIDE SEQUENCE</scope>
    <source>
        <strain evidence="2">CECT 7929</strain>
    </source>
</reference>
<feature type="transmembrane region" description="Helical" evidence="1">
    <location>
        <begin position="21"/>
        <end position="43"/>
    </location>
</feature>
<evidence type="ECO:0000256" key="1">
    <source>
        <dbReference type="SAM" id="Phobius"/>
    </source>
</evidence>